<keyword evidence="3" id="KW-1185">Reference proteome</keyword>
<dbReference type="AlphaFoldDB" id="A0A117MMZ7"/>
<organism evidence="2 3">
    <name type="scientific">Actinoplanes awajinensis subsp. mycoplanecinus</name>
    <dbReference type="NCBI Taxonomy" id="135947"/>
    <lineage>
        <taxon>Bacteria</taxon>
        <taxon>Bacillati</taxon>
        <taxon>Actinomycetota</taxon>
        <taxon>Actinomycetes</taxon>
        <taxon>Micromonosporales</taxon>
        <taxon>Micromonosporaceae</taxon>
        <taxon>Actinoplanes</taxon>
    </lineage>
</organism>
<sequence>MEPQDGKIAEIMRFRRAEVRGRMEYMTDEGYDWADDDELDLAATLGRLRELEPAPVVTTPPVAGELTDADFSGKPGSSRLRREDSQVFVEMQHSIERATQLVTEEALHHRRLQQRLLVLMAAITAVAVALIAARLFAPAAWGSDFRIAAFFAVTTIAAFLVAATGIVLSLRRLSNALFAEAFEETRRLQSVSIALLIDDSARRDEFLEDLAGRLVNRTERLSSRGEQPPGSRSRVAAR</sequence>
<gene>
    <name evidence="2" type="ORF">ADL15_38760</name>
</gene>
<keyword evidence="1" id="KW-1133">Transmembrane helix</keyword>
<evidence type="ECO:0000313" key="3">
    <source>
        <dbReference type="Proteomes" id="UP000053244"/>
    </source>
</evidence>
<name>A0A117MMZ7_9ACTN</name>
<feature type="transmembrane region" description="Helical" evidence="1">
    <location>
        <begin position="116"/>
        <end position="141"/>
    </location>
</feature>
<evidence type="ECO:0000256" key="1">
    <source>
        <dbReference type="SAM" id="Phobius"/>
    </source>
</evidence>
<accession>A0A117MMZ7</accession>
<keyword evidence="1" id="KW-0472">Membrane</keyword>
<protein>
    <submittedName>
        <fullName evidence="2">Uncharacterized protein</fullName>
    </submittedName>
</protein>
<feature type="transmembrane region" description="Helical" evidence="1">
    <location>
        <begin position="147"/>
        <end position="168"/>
    </location>
</feature>
<proteinExistence type="predicted"/>
<keyword evidence="1" id="KW-0812">Transmembrane</keyword>
<dbReference type="EMBL" id="LLZH01000307">
    <property type="protein sequence ID" value="KUL26336.1"/>
    <property type="molecule type" value="Genomic_DNA"/>
</dbReference>
<comment type="caution">
    <text evidence="2">The sequence shown here is derived from an EMBL/GenBank/DDBJ whole genome shotgun (WGS) entry which is preliminary data.</text>
</comment>
<evidence type="ECO:0000313" key="2">
    <source>
        <dbReference type="EMBL" id="KUL26336.1"/>
    </source>
</evidence>
<dbReference type="Proteomes" id="UP000053244">
    <property type="component" value="Unassembled WGS sequence"/>
</dbReference>
<reference evidence="2 3" key="1">
    <citation type="submission" date="2015-10" db="EMBL/GenBank/DDBJ databases">
        <authorList>
            <person name="Gilbert D.G."/>
        </authorList>
    </citation>
    <scope>NUCLEOTIDE SEQUENCE [LARGE SCALE GENOMIC DNA]</scope>
    <source>
        <strain evidence="2 3">NRRL B-16712</strain>
    </source>
</reference>